<dbReference type="PROSITE" id="PS51068">
    <property type="entry name" value="FPG_CAT"/>
    <property type="match status" value="1"/>
</dbReference>
<keyword evidence="10" id="KW-0326">Glycosidase</keyword>
<evidence type="ECO:0000256" key="7">
    <source>
        <dbReference type="ARBA" id="ARBA00023204"/>
    </source>
</evidence>
<dbReference type="InterPro" id="IPR035937">
    <property type="entry name" value="FPG_N"/>
</dbReference>
<evidence type="ECO:0000256" key="3">
    <source>
        <dbReference type="ARBA" id="ARBA00011245"/>
    </source>
</evidence>
<evidence type="ECO:0000256" key="10">
    <source>
        <dbReference type="ARBA" id="ARBA00023295"/>
    </source>
</evidence>
<feature type="domain" description="Formamidopyrimidine-DNA glycosylase catalytic" evidence="12">
    <location>
        <begin position="33"/>
        <end position="145"/>
    </location>
</feature>
<gene>
    <name evidence="13" type="ORF">GCM10023186_23430</name>
</gene>
<evidence type="ECO:0000313" key="13">
    <source>
        <dbReference type="EMBL" id="GAA4382803.1"/>
    </source>
</evidence>
<dbReference type="Pfam" id="PF01149">
    <property type="entry name" value="Fapy_DNA_glyco"/>
    <property type="match status" value="1"/>
</dbReference>
<evidence type="ECO:0000256" key="1">
    <source>
        <dbReference type="ARBA" id="ARBA00001668"/>
    </source>
</evidence>
<reference evidence="14" key="1">
    <citation type="journal article" date="2019" name="Int. J. Syst. Evol. Microbiol.">
        <title>The Global Catalogue of Microorganisms (GCM) 10K type strain sequencing project: providing services to taxonomists for standard genome sequencing and annotation.</title>
        <authorList>
            <consortium name="The Broad Institute Genomics Platform"/>
            <consortium name="The Broad Institute Genome Sequencing Center for Infectious Disease"/>
            <person name="Wu L."/>
            <person name="Ma J."/>
        </authorList>
    </citation>
    <scope>NUCLEOTIDE SEQUENCE [LARGE SCALE GENOMIC DNA]</scope>
    <source>
        <strain evidence="14">JCM 17924</strain>
    </source>
</reference>
<evidence type="ECO:0000256" key="2">
    <source>
        <dbReference type="ARBA" id="ARBA00009409"/>
    </source>
</evidence>
<dbReference type="InterPro" id="IPR015886">
    <property type="entry name" value="H2TH_FPG"/>
</dbReference>
<dbReference type="InterPro" id="IPR012319">
    <property type="entry name" value="FPG_cat"/>
</dbReference>
<keyword evidence="8" id="KW-0456">Lyase</keyword>
<evidence type="ECO:0000313" key="14">
    <source>
        <dbReference type="Proteomes" id="UP001500454"/>
    </source>
</evidence>
<comment type="caution">
    <text evidence="13">The sequence shown here is derived from an EMBL/GenBank/DDBJ whole genome shotgun (WGS) entry which is preliminary data.</text>
</comment>
<dbReference type="SUPFAM" id="SSF81624">
    <property type="entry name" value="N-terminal domain of MutM-like DNA repair proteins"/>
    <property type="match status" value="1"/>
</dbReference>
<proteinExistence type="inferred from homology"/>
<dbReference type="SUPFAM" id="SSF57716">
    <property type="entry name" value="Glucocorticoid receptor-like (DNA-binding domain)"/>
    <property type="match status" value="1"/>
</dbReference>
<dbReference type="SMART" id="SM00898">
    <property type="entry name" value="Fapy_DNA_glyco"/>
    <property type="match status" value="1"/>
</dbReference>
<evidence type="ECO:0000259" key="12">
    <source>
        <dbReference type="PROSITE" id="PS51068"/>
    </source>
</evidence>
<keyword evidence="5" id="KW-0378">Hydrolase</keyword>
<sequence length="305" mass="34263">MVRFSLQASHKTDRFPVALRVTHYRTAFVPTMPELPEVETYRRFLHEVVLHQTIAAVEILDAHVLAVEPDILRRELVGATVTGTRRLGKNCFLELSTGKVLALHFGMTGDVGAYRHDYDVPRFTRVALHLQDGLRVAFIDPRKFGRIRLADNVTAFQSEKKLGPDALDLTAAELATGLAKKKTLIKPLLLDQRLTAGLGNWIVDEVLFQAAVHPERRAASLSADEVTRLHAAVQLVLRTAIEQEATYRQFPATFLIHAREWDTAPDPQSDAHRFCPRDKALIVKKYVGGRATYFCTVCQPQPQPE</sequence>
<evidence type="ECO:0000256" key="8">
    <source>
        <dbReference type="ARBA" id="ARBA00023239"/>
    </source>
</evidence>
<accession>A0ABP8J0P3</accession>
<evidence type="ECO:0000256" key="11">
    <source>
        <dbReference type="ARBA" id="ARBA00044632"/>
    </source>
</evidence>
<evidence type="ECO:0000256" key="5">
    <source>
        <dbReference type="ARBA" id="ARBA00022801"/>
    </source>
</evidence>
<keyword evidence="7" id="KW-0234">DNA repair</keyword>
<dbReference type="Gene3D" id="3.20.190.10">
    <property type="entry name" value="MutM-like, N-terminal"/>
    <property type="match status" value="1"/>
</dbReference>
<keyword evidence="9" id="KW-0511">Multifunctional enzyme</keyword>
<keyword evidence="14" id="KW-1185">Reference proteome</keyword>
<dbReference type="PANTHER" id="PTHR22993">
    <property type="entry name" value="FORMAMIDOPYRIMIDINE-DNA GLYCOSYLASE"/>
    <property type="match status" value="1"/>
</dbReference>
<organism evidence="13 14">
    <name type="scientific">Hymenobacter koreensis</name>
    <dbReference type="NCBI Taxonomy" id="1084523"/>
    <lineage>
        <taxon>Bacteria</taxon>
        <taxon>Pseudomonadati</taxon>
        <taxon>Bacteroidota</taxon>
        <taxon>Cytophagia</taxon>
        <taxon>Cytophagales</taxon>
        <taxon>Hymenobacteraceae</taxon>
        <taxon>Hymenobacter</taxon>
    </lineage>
</organism>
<dbReference type="Pfam" id="PF06831">
    <property type="entry name" value="H2TH"/>
    <property type="match status" value="1"/>
</dbReference>
<comment type="catalytic activity">
    <reaction evidence="1">
        <text>Hydrolysis of DNA containing ring-opened 7-methylguanine residues, releasing 2,6-diamino-4-hydroxy-5-(N-methyl)formamidopyrimidine.</text>
        <dbReference type="EC" id="3.2.2.23"/>
    </reaction>
</comment>
<dbReference type="InterPro" id="IPR020629">
    <property type="entry name" value="FPG_Glyclase"/>
</dbReference>
<keyword evidence="4" id="KW-0227">DNA damage</keyword>
<dbReference type="NCBIfam" id="TIGR00577">
    <property type="entry name" value="fpg"/>
    <property type="match status" value="1"/>
</dbReference>
<dbReference type="SUPFAM" id="SSF46946">
    <property type="entry name" value="S13-like H2TH domain"/>
    <property type="match status" value="1"/>
</dbReference>
<dbReference type="InterPro" id="IPR010979">
    <property type="entry name" value="Ribosomal_uS13-like_H2TH"/>
</dbReference>
<comment type="subunit">
    <text evidence="3">Monomer.</text>
</comment>
<name>A0ABP8J0P3_9BACT</name>
<dbReference type="PANTHER" id="PTHR22993:SF9">
    <property type="entry name" value="FORMAMIDOPYRIMIDINE-DNA GLYCOSYLASE"/>
    <property type="match status" value="1"/>
</dbReference>
<dbReference type="Proteomes" id="UP001500454">
    <property type="component" value="Unassembled WGS sequence"/>
</dbReference>
<dbReference type="EMBL" id="BAABHA010000007">
    <property type="protein sequence ID" value="GAA4382803.1"/>
    <property type="molecule type" value="Genomic_DNA"/>
</dbReference>
<comment type="catalytic activity">
    <reaction evidence="11">
        <text>2'-deoxyribonucleotide-(2'-deoxyribose 5'-phosphate)-2'-deoxyribonucleotide-DNA = a 3'-end 2'-deoxyribonucleotide-(2,3-dehydro-2,3-deoxyribose 5'-phosphate)-DNA + a 5'-end 5'-phospho-2'-deoxyribonucleoside-DNA + H(+)</text>
        <dbReference type="Rhea" id="RHEA:66592"/>
        <dbReference type="Rhea" id="RHEA-COMP:13180"/>
        <dbReference type="Rhea" id="RHEA-COMP:16897"/>
        <dbReference type="Rhea" id="RHEA-COMP:17067"/>
        <dbReference type="ChEBI" id="CHEBI:15378"/>
        <dbReference type="ChEBI" id="CHEBI:136412"/>
        <dbReference type="ChEBI" id="CHEBI:157695"/>
        <dbReference type="ChEBI" id="CHEBI:167181"/>
        <dbReference type="EC" id="4.2.99.18"/>
    </reaction>
</comment>
<evidence type="ECO:0000256" key="4">
    <source>
        <dbReference type="ARBA" id="ARBA00022763"/>
    </source>
</evidence>
<evidence type="ECO:0000256" key="9">
    <source>
        <dbReference type="ARBA" id="ARBA00023268"/>
    </source>
</evidence>
<keyword evidence="6" id="KW-0238">DNA-binding</keyword>
<evidence type="ECO:0000256" key="6">
    <source>
        <dbReference type="ARBA" id="ARBA00023125"/>
    </source>
</evidence>
<dbReference type="SMART" id="SM01232">
    <property type="entry name" value="H2TH"/>
    <property type="match status" value="1"/>
</dbReference>
<protein>
    <submittedName>
        <fullName evidence="13">Formamidopyrimidine-DNA glycosylase</fullName>
    </submittedName>
</protein>
<dbReference type="Gene3D" id="1.10.8.50">
    <property type="match status" value="1"/>
</dbReference>
<comment type="similarity">
    <text evidence="2">Belongs to the FPG family.</text>
</comment>